<accession>A0ACB6ZWT4</accession>
<comment type="caution">
    <text evidence="1">The sequence shown here is derived from an EMBL/GenBank/DDBJ whole genome shotgun (WGS) entry which is preliminary data.</text>
</comment>
<evidence type="ECO:0000313" key="2">
    <source>
        <dbReference type="Proteomes" id="UP000886501"/>
    </source>
</evidence>
<reference evidence="1" key="1">
    <citation type="submission" date="2019-10" db="EMBL/GenBank/DDBJ databases">
        <authorList>
            <consortium name="DOE Joint Genome Institute"/>
            <person name="Kuo A."/>
            <person name="Miyauchi S."/>
            <person name="Kiss E."/>
            <person name="Drula E."/>
            <person name="Kohler A."/>
            <person name="Sanchez-Garcia M."/>
            <person name="Andreopoulos B."/>
            <person name="Barry K.W."/>
            <person name="Bonito G."/>
            <person name="Buee M."/>
            <person name="Carver A."/>
            <person name="Chen C."/>
            <person name="Cichocki N."/>
            <person name="Clum A."/>
            <person name="Culley D."/>
            <person name="Crous P.W."/>
            <person name="Fauchery L."/>
            <person name="Girlanda M."/>
            <person name="Hayes R."/>
            <person name="Keri Z."/>
            <person name="Labutti K."/>
            <person name="Lipzen A."/>
            <person name="Lombard V."/>
            <person name="Magnuson J."/>
            <person name="Maillard F."/>
            <person name="Morin E."/>
            <person name="Murat C."/>
            <person name="Nolan M."/>
            <person name="Ohm R."/>
            <person name="Pangilinan J."/>
            <person name="Pereira M."/>
            <person name="Perotto S."/>
            <person name="Peter M."/>
            <person name="Riley R."/>
            <person name="Sitrit Y."/>
            <person name="Stielow B."/>
            <person name="Szollosi G."/>
            <person name="Zifcakova L."/>
            <person name="Stursova M."/>
            <person name="Spatafora J.W."/>
            <person name="Tedersoo L."/>
            <person name="Vaario L.-M."/>
            <person name="Yamada A."/>
            <person name="Yan M."/>
            <person name="Wang P."/>
            <person name="Xu J."/>
            <person name="Bruns T."/>
            <person name="Baldrian P."/>
            <person name="Vilgalys R."/>
            <person name="Henrissat B."/>
            <person name="Grigoriev I.V."/>
            <person name="Hibbett D."/>
            <person name="Nagy L.G."/>
            <person name="Martin F.M."/>
        </authorList>
    </citation>
    <scope>NUCLEOTIDE SEQUENCE</scope>
    <source>
        <strain evidence="1">P2</strain>
    </source>
</reference>
<proteinExistence type="predicted"/>
<dbReference type="Proteomes" id="UP000886501">
    <property type="component" value="Unassembled WGS sequence"/>
</dbReference>
<sequence length="415" mass="47243">MTTVTINDLAQELLDAVIDEVGNFTNVKSTPNKRRLGTQTLKSCSLVARAWSSRARQHIFHEVEFTSLDLFSRWQTAITCGETSPYGFVQTLHFREKTDQWITADSFSKILPHLVNFPRVENLIFTQYDITPLVLPLQQASVPFLESVRYLEVDSVVMNTPQELFALIDCFPHLEDLNLGHGRVRRHYERGVYPEKAVERFRGRLYITTREREDDVFLKELAARPVRFQEVRVVESPFRQPLCDLVAACAPTLKRLQVLAPSRDSGLSFDGNQNSLLEPLPTDRPLVDLSSCVKLQRLRLSTRNLNILDDWIMPMLHTITKVPEELTLHEAPMFQSYGIEFVRGDVWGEIDACLTALAIKAVEQGQELKFVLTTGLFSTSQCEPSLRSRLSSFAEKGTFTVSRSPPTYSYAKGPF</sequence>
<evidence type="ECO:0000313" key="1">
    <source>
        <dbReference type="EMBL" id="KAF9653753.1"/>
    </source>
</evidence>
<gene>
    <name evidence="1" type="ORF">BDM02DRAFT_3257798</name>
</gene>
<protein>
    <submittedName>
        <fullName evidence="1">Uncharacterized protein</fullName>
    </submittedName>
</protein>
<reference evidence="1" key="2">
    <citation type="journal article" date="2020" name="Nat. Commun.">
        <title>Large-scale genome sequencing of mycorrhizal fungi provides insights into the early evolution of symbiotic traits.</title>
        <authorList>
            <person name="Miyauchi S."/>
            <person name="Kiss E."/>
            <person name="Kuo A."/>
            <person name="Drula E."/>
            <person name="Kohler A."/>
            <person name="Sanchez-Garcia M."/>
            <person name="Morin E."/>
            <person name="Andreopoulos B."/>
            <person name="Barry K.W."/>
            <person name="Bonito G."/>
            <person name="Buee M."/>
            <person name="Carver A."/>
            <person name="Chen C."/>
            <person name="Cichocki N."/>
            <person name="Clum A."/>
            <person name="Culley D."/>
            <person name="Crous P.W."/>
            <person name="Fauchery L."/>
            <person name="Girlanda M."/>
            <person name="Hayes R.D."/>
            <person name="Keri Z."/>
            <person name="LaButti K."/>
            <person name="Lipzen A."/>
            <person name="Lombard V."/>
            <person name="Magnuson J."/>
            <person name="Maillard F."/>
            <person name="Murat C."/>
            <person name="Nolan M."/>
            <person name="Ohm R.A."/>
            <person name="Pangilinan J."/>
            <person name="Pereira M.F."/>
            <person name="Perotto S."/>
            <person name="Peter M."/>
            <person name="Pfister S."/>
            <person name="Riley R."/>
            <person name="Sitrit Y."/>
            <person name="Stielow J.B."/>
            <person name="Szollosi G."/>
            <person name="Zifcakova L."/>
            <person name="Stursova M."/>
            <person name="Spatafora J.W."/>
            <person name="Tedersoo L."/>
            <person name="Vaario L.M."/>
            <person name="Yamada A."/>
            <person name="Yan M."/>
            <person name="Wang P."/>
            <person name="Xu J."/>
            <person name="Bruns T."/>
            <person name="Baldrian P."/>
            <person name="Vilgalys R."/>
            <person name="Dunand C."/>
            <person name="Henrissat B."/>
            <person name="Grigoriev I.V."/>
            <person name="Hibbett D."/>
            <person name="Nagy L.G."/>
            <person name="Martin F.M."/>
        </authorList>
    </citation>
    <scope>NUCLEOTIDE SEQUENCE</scope>
    <source>
        <strain evidence="1">P2</strain>
    </source>
</reference>
<dbReference type="EMBL" id="MU117963">
    <property type="protein sequence ID" value="KAF9653753.1"/>
    <property type="molecule type" value="Genomic_DNA"/>
</dbReference>
<name>A0ACB6ZWT4_THEGA</name>
<keyword evidence="2" id="KW-1185">Reference proteome</keyword>
<organism evidence="1 2">
    <name type="scientific">Thelephora ganbajun</name>
    <name type="common">Ganba fungus</name>
    <dbReference type="NCBI Taxonomy" id="370292"/>
    <lineage>
        <taxon>Eukaryota</taxon>
        <taxon>Fungi</taxon>
        <taxon>Dikarya</taxon>
        <taxon>Basidiomycota</taxon>
        <taxon>Agaricomycotina</taxon>
        <taxon>Agaricomycetes</taxon>
        <taxon>Thelephorales</taxon>
        <taxon>Thelephoraceae</taxon>
        <taxon>Thelephora</taxon>
    </lineage>
</organism>